<keyword evidence="2" id="KW-0732">Signal</keyword>
<name>A0A7Y9QTB0_9BURK</name>
<gene>
    <name evidence="3" type="ORF">BDD16_000013</name>
</gene>
<feature type="chain" id="PRO_5031550972" description="Periplasmic heavy metal sensor" evidence="2">
    <location>
        <begin position="24"/>
        <end position="208"/>
    </location>
</feature>
<dbReference type="InterPro" id="IPR012899">
    <property type="entry name" value="LTXXQ"/>
</dbReference>
<accession>A0A7Y9QTB0</accession>
<sequence length="208" mass="22128">MRPLIKRSLFALATAGLVVGLSACGHNPFNSDGRGEGRGGREHHMGMMGHGQHSPADMQKHRDRMIERATTELSLDAAQKARLVTLMDTMHAKRMAMMAASGGQMGQGQGQGKGEMKGHEGHGGPGGMGGGMMPRAEMQALIKGEKFDRAGAQALVDQKANAMRSSAPDVITAMGDFYDSLKPEQQAKVRAFMERGPMGRGMMGRHGG</sequence>
<protein>
    <recommendedName>
        <fullName evidence="5">Periplasmic heavy metal sensor</fullName>
    </recommendedName>
</protein>
<evidence type="ECO:0000313" key="4">
    <source>
        <dbReference type="Proteomes" id="UP000518288"/>
    </source>
</evidence>
<dbReference type="Proteomes" id="UP000518288">
    <property type="component" value="Unassembled WGS sequence"/>
</dbReference>
<dbReference type="PROSITE" id="PS51257">
    <property type="entry name" value="PROKAR_LIPOPROTEIN"/>
    <property type="match status" value="1"/>
</dbReference>
<evidence type="ECO:0000313" key="3">
    <source>
        <dbReference type="EMBL" id="NYG31027.1"/>
    </source>
</evidence>
<evidence type="ECO:0000256" key="1">
    <source>
        <dbReference type="SAM" id="MobiDB-lite"/>
    </source>
</evidence>
<feature type="signal peptide" evidence="2">
    <location>
        <begin position="1"/>
        <end position="23"/>
    </location>
</feature>
<feature type="compositionally biased region" description="Basic and acidic residues" evidence="1">
    <location>
        <begin position="33"/>
        <end position="45"/>
    </location>
</feature>
<dbReference type="Gene3D" id="1.20.120.1490">
    <property type="match status" value="1"/>
</dbReference>
<proteinExistence type="predicted"/>
<dbReference type="RefSeq" id="WP_179631921.1">
    <property type="nucleotide sequence ID" value="NZ_CAXYYM010000108.1"/>
</dbReference>
<dbReference type="GO" id="GO:0042597">
    <property type="term" value="C:periplasmic space"/>
    <property type="evidence" value="ECO:0007669"/>
    <property type="project" value="InterPro"/>
</dbReference>
<dbReference type="AlphaFoldDB" id="A0A7Y9QTB0"/>
<evidence type="ECO:0008006" key="5">
    <source>
        <dbReference type="Google" id="ProtNLM"/>
    </source>
</evidence>
<reference evidence="3 4" key="1">
    <citation type="submission" date="2020-07" db="EMBL/GenBank/DDBJ databases">
        <title>Genomic Encyclopedia of Archaeal and Bacterial Type Strains, Phase II (KMG-II): from individual species to whole genera.</title>
        <authorList>
            <person name="Goeker M."/>
        </authorList>
    </citation>
    <scope>NUCLEOTIDE SEQUENCE [LARGE SCALE GENOMIC DNA]</scope>
    <source>
        <strain evidence="3 4">DSM 21226</strain>
    </source>
</reference>
<organism evidence="3 4">
    <name type="scientific">Sphaerotilus montanus</name>
    <dbReference type="NCBI Taxonomy" id="522889"/>
    <lineage>
        <taxon>Bacteria</taxon>
        <taxon>Pseudomonadati</taxon>
        <taxon>Pseudomonadota</taxon>
        <taxon>Betaproteobacteria</taxon>
        <taxon>Burkholderiales</taxon>
        <taxon>Sphaerotilaceae</taxon>
        <taxon>Sphaerotilus</taxon>
    </lineage>
</organism>
<dbReference type="Pfam" id="PF07813">
    <property type="entry name" value="LTXXQ"/>
    <property type="match status" value="1"/>
</dbReference>
<feature type="region of interest" description="Disordered" evidence="1">
    <location>
        <begin position="24"/>
        <end position="56"/>
    </location>
</feature>
<dbReference type="EMBL" id="JACCFH010000001">
    <property type="protein sequence ID" value="NYG31027.1"/>
    <property type="molecule type" value="Genomic_DNA"/>
</dbReference>
<keyword evidence="4" id="KW-1185">Reference proteome</keyword>
<comment type="caution">
    <text evidence="3">The sequence shown here is derived from an EMBL/GenBank/DDBJ whole genome shotgun (WGS) entry which is preliminary data.</text>
</comment>
<evidence type="ECO:0000256" key="2">
    <source>
        <dbReference type="SAM" id="SignalP"/>
    </source>
</evidence>